<evidence type="ECO:0000256" key="1">
    <source>
        <dbReference type="ARBA" id="ARBA00004162"/>
    </source>
</evidence>
<dbReference type="Proteomes" id="UP000609064">
    <property type="component" value="Unassembled WGS sequence"/>
</dbReference>
<evidence type="ECO:0000256" key="2">
    <source>
        <dbReference type="ARBA" id="ARBA00022475"/>
    </source>
</evidence>
<proteinExistence type="predicted"/>
<feature type="transmembrane region" description="Helical" evidence="6">
    <location>
        <begin position="35"/>
        <end position="58"/>
    </location>
</feature>
<keyword evidence="2" id="KW-1003">Cell membrane</keyword>
<dbReference type="Pfam" id="PF04024">
    <property type="entry name" value="PspC"/>
    <property type="match status" value="1"/>
</dbReference>
<dbReference type="GO" id="GO:0005886">
    <property type="term" value="C:plasma membrane"/>
    <property type="evidence" value="ECO:0007669"/>
    <property type="project" value="UniProtKB-SubCell"/>
</dbReference>
<gene>
    <name evidence="9" type="ORF">GCM10011514_22030</name>
</gene>
<keyword evidence="4 6" id="KW-1133">Transmembrane helix</keyword>
<evidence type="ECO:0000259" key="8">
    <source>
        <dbReference type="Pfam" id="PF22570"/>
    </source>
</evidence>
<evidence type="ECO:0008006" key="11">
    <source>
        <dbReference type="Google" id="ProtNLM"/>
    </source>
</evidence>
<feature type="transmembrane region" description="Helical" evidence="6">
    <location>
        <begin position="100"/>
        <end position="119"/>
    </location>
</feature>
<keyword evidence="3 6" id="KW-0812">Transmembrane</keyword>
<reference evidence="9" key="1">
    <citation type="journal article" date="2014" name="Int. J. Syst. Evol. Microbiol.">
        <title>Complete genome sequence of Corynebacterium casei LMG S-19264T (=DSM 44701T), isolated from a smear-ripened cheese.</title>
        <authorList>
            <consortium name="US DOE Joint Genome Institute (JGI-PGF)"/>
            <person name="Walter F."/>
            <person name="Albersmeier A."/>
            <person name="Kalinowski J."/>
            <person name="Ruckert C."/>
        </authorList>
    </citation>
    <scope>NUCLEOTIDE SEQUENCE</scope>
    <source>
        <strain evidence="9">CGMCC 1.15958</strain>
    </source>
</reference>
<feature type="transmembrane region" description="Helical" evidence="6">
    <location>
        <begin position="126"/>
        <end position="144"/>
    </location>
</feature>
<organism evidence="9 10">
    <name type="scientific">Emticicia aquatilis</name>
    <dbReference type="NCBI Taxonomy" id="1537369"/>
    <lineage>
        <taxon>Bacteria</taxon>
        <taxon>Pseudomonadati</taxon>
        <taxon>Bacteroidota</taxon>
        <taxon>Cytophagia</taxon>
        <taxon>Cytophagales</taxon>
        <taxon>Leadbetterellaceae</taxon>
        <taxon>Emticicia</taxon>
    </lineage>
</organism>
<evidence type="ECO:0000256" key="3">
    <source>
        <dbReference type="ARBA" id="ARBA00022692"/>
    </source>
</evidence>
<evidence type="ECO:0000256" key="6">
    <source>
        <dbReference type="SAM" id="Phobius"/>
    </source>
</evidence>
<accession>A0A916YRJ5</accession>
<protein>
    <recommendedName>
        <fullName evidence="11">PspC domain-containing protein</fullName>
    </recommendedName>
</protein>
<evidence type="ECO:0000313" key="10">
    <source>
        <dbReference type="Proteomes" id="UP000609064"/>
    </source>
</evidence>
<keyword evidence="5 6" id="KW-0472">Membrane</keyword>
<dbReference type="InterPro" id="IPR052027">
    <property type="entry name" value="PspC"/>
</dbReference>
<comment type="caution">
    <text evidence="9">The sequence shown here is derived from an EMBL/GenBank/DDBJ whole genome shotgun (WGS) entry which is preliminary data.</text>
</comment>
<dbReference type="PANTHER" id="PTHR33885">
    <property type="entry name" value="PHAGE SHOCK PROTEIN C"/>
    <property type="match status" value="1"/>
</dbReference>
<dbReference type="AlphaFoldDB" id="A0A916YRJ5"/>
<feature type="domain" description="LiaF transmembrane" evidence="8">
    <location>
        <begin position="94"/>
        <end position="148"/>
    </location>
</feature>
<reference evidence="9" key="2">
    <citation type="submission" date="2020-09" db="EMBL/GenBank/DDBJ databases">
        <authorList>
            <person name="Sun Q."/>
            <person name="Zhou Y."/>
        </authorList>
    </citation>
    <scope>NUCLEOTIDE SEQUENCE</scope>
    <source>
        <strain evidence="9">CGMCC 1.15958</strain>
    </source>
</reference>
<dbReference type="PANTHER" id="PTHR33885:SF3">
    <property type="entry name" value="PHAGE SHOCK PROTEIN C"/>
    <property type="match status" value="1"/>
</dbReference>
<keyword evidence="10" id="KW-1185">Reference proteome</keyword>
<dbReference type="RefSeq" id="WP_188766132.1">
    <property type="nucleotide sequence ID" value="NZ_BMKK01000004.1"/>
</dbReference>
<evidence type="ECO:0000256" key="4">
    <source>
        <dbReference type="ARBA" id="ARBA00022989"/>
    </source>
</evidence>
<dbReference type="InterPro" id="IPR054331">
    <property type="entry name" value="LiaF_TM"/>
</dbReference>
<dbReference type="Pfam" id="PF22570">
    <property type="entry name" value="LiaF-TM"/>
    <property type="match status" value="1"/>
</dbReference>
<evidence type="ECO:0000256" key="5">
    <source>
        <dbReference type="ARBA" id="ARBA00023136"/>
    </source>
</evidence>
<comment type="subcellular location">
    <subcellularLocation>
        <location evidence="1">Cell membrane</location>
        <topology evidence="1">Single-pass membrane protein</topology>
    </subcellularLocation>
</comment>
<dbReference type="InterPro" id="IPR007168">
    <property type="entry name" value="Phageshock_PspC_N"/>
</dbReference>
<evidence type="ECO:0000313" key="9">
    <source>
        <dbReference type="EMBL" id="GGD57507.1"/>
    </source>
</evidence>
<dbReference type="EMBL" id="BMKK01000004">
    <property type="protein sequence ID" value="GGD57507.1"/>
    <property type="molecule type" value="Genomic_DNA"/>
</dbReference>
<sequence length="164" mass="18769">MEKRLYRIKNRQAMLGGVSQGLAEYFNIDVTLIRVVFVLLFFTPVPAFFAYFILWVVLPVKYDYGFAGVGDSQAYNSTNDINSQTSNFTFMSRHNQNNNLVGGAVLIILGIIFSFKTFFHINLFHYIGQMWPLILVGLGVWLIVRDKKDDNFTNFTNNDSSSNL</sequence>
<name>A0A916YRJ5_9BACT</name>
<evidence type="ECO:0000259" key="7">
    <source>
        <dbReference type="Pfam" id="PF04024"/>
    </source>
</evidence>
<feature type="domain" description="Phage shock protein PspC N-terminal" evidence="7">
    <location>
        <begin position="3"/>
        <end position="60"/>
    </location>
</feature>